<dbReference type="AlphaFoldDB" id="A0A4Z0QZS4"/>
<comment type="caution">
    <text evidence="1">The sequence shown here is derived from an EMBL/GenBank/DDBJ whole genome shotgun (WGS) entry which is preliminary data.</text>
</comment>
<dbReference type="RefSeq" id="WP_135551721.1">
    <property type="nucleotide sequence ID" value="NZ_SPQQ01000013.1"/>
</dbReference>
<proteinExistence type="predicted"/>
<dbReference type="SUPFAM" id="SSF55331">
    <property type="entry name" value="Tautomerase/MIF"/>
    <property type="match status" value="1"/>
</dbReference>
<name>A0A4Z0QZS4_9FIRM</name>
<dbReference type="Pfam" id="PF08921">
    <property type="entry name" value="DUF1904"/>
    <property type="match status" value="1"/>
</dbReference>
<evidence type="ECO:0000313" key="1">
    <source>
        <dbReference type="EMBL" id="TGE35575.1"/>
    </source>
</evidence>
<dbReference type="OrthoDB" id="5587545at2"/>
<dbReference type="Proteomes" id="UP000298460">
    <property type="component" value="Unassembled WGS sequence"/>
</dbReference>
<evidence type="ECO:0000313" key="2">
    <source>
        <dbReference type="Proteomes" id="UP000298460"/>
    </source>
</evidence>
<reference evidence="1 2" key="1">
    <citation type="submission" date="2019-03" db="EMBL/GenBank/DDBJ databases">
        <title>Draft Genome Sequence of Desulfosporosinus fructosivorans Strain 63.6F, Isolated from Marine Sediment in the Baltic Sea.</title>
        <authorList>
            <person name="Hausmann B."/>
            <person name="Vandieken V."/>
            <person name="Pjevac P."/>
            <person name="Schreck K."/>
            <person name="Herbold C.W."/>
            <person name="Loy A."/>
        </authorList>
    </citation>
    <scope>NUCLEOTIDE SEQUENCE [LARGE SCALE GENOMIC DNA]</scope>
    <source>
        <strain evidence="1 2">63.6F</strain>
    </source>
</reference>
<dbReference type="InterPro" id="IPR014347">
    <property type="entry name" value="Tautomerase/MIF_sf"/>
</dbReference>
<dbReference type="EMBL" id="SPQQ01000013">
    <property type="protein sequence ID" value="TGE35575.1"/>
    <property type="molecule type" value="Genomic_DNA"/>
</dbReference>
<sequence>MPQIKMRGIEIEIIRKLSKQLIDELAVLTQSPRDYFTLEVIHSTFIMDGDVASGYPFVEIAWFDRGQEIQDQVAHTISRLLNEGGCSSVDIMFTILEKPRYYEFGE</sequence>
<organism evidence="1 2">
    <name type="scientific">Desulfosporosinus fructosivorans</name>
    <dbReference type="NCBI Taxonomy" id="2018669"/>
    <lineage>
        <taxon>Bacteria</taxon>
        <taxon>Bacillati</taxon>
        <taxon>Bacillota</taxon>
        <taxon>Clostridia</taxon>
        <taxon>Eubacteriales</taxon>
        <taxon>Desulfitobacteriaceae</taxon>
        <taxon>Desulfosporosinus</taxon>
    </lineage>
</organism>
<dbReference type="InterPro" id="IPR015017">
    <property type="entry name" value="DUF1904"/>
</dbReference>
<keyword evidence="2" id="KW-1185">Reference proteome</keyword>
<gene>
    <name evidence="1" type="ORF">E4K67_25000</name>
</gene>
<protein>
    <submittedName>
        <fullName evidence="1">DUF1904 domain-containing protein</fullName>
    </submittedName>
</protein>
<dbReference type="Gene3D" id="3.30.429.10">
    <property type="entry name" value="Macrophage Migration Inhibitory Factor"/>
    <property type="match status" value="1"/>
</dbReference>
<accession>A0A4Z0QZS4</accession>